<evidence type="ECO:0000313" key="7">
    <source>
        <dbReference type="EMBL" id="PAV22489.1"/>
    </source>
</evidence>
<feature type="domain" description="Histone-binding protein RBBP4-like N-terminal" evidence="6">
    <location>
        <begin position="103"/>
        <end position="171"/>
    </location>
</feature>
<dbReference type="GO" id="GO:0005730">
    <property type="term" value="C:nucleolus"/>
    <property type="evidence" value="ECO:0007669"/>
    <property type="project" value="TreeGrafter"/>
</dbReference>
<keyword evidence="2" id="KW-0677">Repeat</keyword>
<evidence type="ECO:0000256" key="1">
    <source>
        <dbReference type="ARBA" id="ARBA00022574"/>
    </source>
</evidence>
<sequence>MSKRTVTEVQTSNDGQAFSKVPTNAARRDSSANNVEMGEFEDAWEDEIESDEEVVNGEGNDEGMDIDEEVLPPIEESEEHQQQQKESEQKKVYIPGRHILEKDEILEPDDSVYIMRHTMNLNWPCLSFDVLRDNLGDERQRYPATAYIVAGSQASIAKNNELSVCKMTSLHKTQKDGNDSDSESDEDEDVENLDEDAVLEYRSIPHFGGINRIRAQPLPPLTSLPPVTSPYYVATWADTGKVHIHDIRPLIESLDVPGYTVDKKRTNTPKYTINAHGRAEGFAMDWAAESSNPSALRLLTGDIHSKIYLTTTTQSGFQTQTQPFTSHTSSVEDIQWSPSESTVFASCSADQSVRVWDIRMKTRKNALTVSPAHESDVNVISWNKMTSFLLLSGGDEGGIKVWDLRNISNTTPVPAPVASFSWHKAPITSIEWHPTEDSIFAASGADNQLTLWDLAVEQDDEETGAAMEDDSNPQKENDNVPPQLLFVHQGQKDVKEVHWHPQIPGAVISTALDGFNIFKTISV</sequence>
<feature type="compositionally biased region" description="Acidic residues" evidence="5">
    <location>
        <begin position="38"/>
        <end position="70"/>
    </location>
</feature>
<feature type="region of interest" description="Disordered" evidence="5">
    <location>
        <begin position="171"/>
        <end position="192"/>
    </location>
</feature>
<dbReference type="InterPro" id="IPR015943">
    <property type="entry name" value="WD40/YVTN_repeat-like_dom_sf"/>
</dbReference>
<dbReference type="FunCoup" id="A0A286USF1">
    <property type="interactions" value="497"/>
</dbReference>
<proteinExistence type="predicted"/>
<dbReference type="SUPFAM" id="SSF50978">
    <property type="entry name" value="WD40 repeat-like"/>
    <property type="match status" value="1"/>
</dbReference>
<dbReference type="InParanoid" id="A0A286USF1"/>
<feature type="repeat" description="WD" evidence="4">
    <location>
        <begin position="324"/>
        <end position="366"/>
    </location>
</feature>
<dbReference type="SMART" id="SM00320">
    <property type="entry name" value="WD40"/>
    <property type="match status" value="4"/>
</dbReference>
<dbReference type="InterPro" id="IPR001680">
    <property type="entry name" value="WD40_rpt"/>
</dbReference>
<dbReference type="InterPro" id="IPR022052">
    <property type="entry name" value="Histone-bd_RBBP4-like_N"/>
</dbReference>
<dbReference type="EMBL" id="NBII01000002">
    <property type="protein sequence ID" value="PAV22489.1"/>
    <property type="molecule type" value="Genomic_DNA"/>
</dbReference>
<dbReference type="STRING" id="2282107.A0A286USF1"/>
<dbReference type="OrthoDB" id="2161379at2759"/>
<dbReference type="Gene3D" id="2.130.10.10">
    <property type="entry name" value="YVTN repeat-like/Quinoprotein amine dehydrogenase"/>
    <property type="match status" value="1"/>
</dbReference>
<feature type="compositionally biased region" description="Polar residues" evidence="5">
    <location>
        <begin position="7"/>
        <end position="16"/>
    </location>
</feature>
<accession>A0A286USF1</accession>
<evidence type="ECO:0000256" key="2">
    <source>
        <dbReference type="ARBA" id="ARBA00022737"/>
    </source>
</evidence>
<dbReference type="PRINTS" id="PR00320">
    <property type="entry name" value="GPROTEINBRPT"/>
</dbReference>
<organism evidence="7 8">
    <name type="scientific">Pyrrhoderma noxium</name>
    <dbReference type="NCBI Taxonomy" id="2282107"/>
    <lineage>
        <taxon>Eukaryota</taxon>
        <taxon>Fungi</taxon>
        <taxon>Dikarya</taxon>
        <taxon>Basidiomycota</taxon>
        <taxon>Agaricomycotina</taxon>
        <taxon>Agaricomycetes</taxon>
        <taxon>Hymenochaetales</taxon>
        <taxon>Hymenochaetaceae</taxon>
        <taxon>Pyrrhoderma</taxon>
    </lineage>
</organism>
<feature type="region of interest" description="Disordered" evidence="5">
    <location>
        <begin position="1"/>
        <end position="70"/>
    </location>
</feature>
<feature type="repeat" description="WD" evidence="4">
    <location>
        <begin position="420"/>
        <end position="454"/>
    </location>
</feature>
<dbReference type="InterPro" id="IPR036322">
    <property type="entry name" value="WD40_repeat_dom_sf"/>
</dbReference>
<reference evidence="7 8" key="1">
    <citation type="journal article" date="2017" name="Mol. Ecol.">
        <title>Comparative and population genomic landscape of Phellinus noxius: A hypervariable fungus causing root rot in trees.</title>
        <authorList>
            <person name="Chung C.L."/>
            <person name="Lee T.J."/>
            <person name="Akiba M."/>
            <person name="Lee H.H."/>
            <person name="Kuo T.H."/>
            <person name="Liu D."/>
            <person name="Ke H.M."/>
            <person name="Yokoi T."/>
            <person name="Roa M.B."/>
            <person name="Lu M.J."/>
            <person name="Chang Y.Y."/>
            <person name="Ann P.J."/>
            <person name="Tsai J.N."/>
            <person name="Chen C.Y."/>
            <person name="Tzean S.S."/>
            <person name="Ota Y."/>
            <person name="Hattori T."/>
            <person name="Sahashi N."/>
            <person name="Liou R.F."/>
            <person name="Kikuchi T."/>
            <person name="Tsai I.J."/>
        </authorList>
    </citation>
    <scope>NUCLEOTIDE SEQUENCE [LARGE SCALE GENOMIC DNA]</scope>
    <source>
        <strain evidence="7 8">FFPRI411160</strain>
    </source>
</reference>
<feature type="region of interest" description="Disordered" evidence="5">
    <location>
        <begin position="461"/>
        <end position="481"/>
    </location>
</feature>
<dbReference type="Pfam" id="PF00400">
    <property type="entry name" value="WD40"/>
    <property type="match status" value="3"/>
</dbReference>
<dbReference type="Proteomes" id="UP000217199">
    <property type="component" value="Unassembled WGS sequence"/>
</dbReference>
<gene>
    <name evidence="7" type="ORF">PNOK_0244600</name>
</gene>
<evidence type="ECO:0000259" key="6">
    <source>
        <dbReference type="Pfam" id="PF12265"/>
    </source>
</evidence>
<feature type="compositionally biased region" description="Acidic residues" evidence="5">
    <location>
        <begin position="461"/>
        <end position="471"/>
    </location>
</feature>
<dbReference type="GO" id="GO:0042254">
    <property type="term" value="P:ribosome biogenesis"/>
    <property type="evidence" value="ECO:0007669"/>
    <property type="project" value="TreeGrafter"/>
</dbReference>
<keyword evidence="8" id="KW-1185">Reference proteome</keyword>
<keyword evidence="1 4" id="KW-0853">WD repeat</keyword>
<dbReference type="PANTHER" id="PTHR45903:SF1">
    <property type="entry name" value="GLUTAMATE-RICH WD REPEAT-CONTAINING PROTEIN 1"/>
    <property type="match status" value="1"/>
</dbReference>
<dbReference type="PANTHER" id="PTHR45903">
    <property type="entry name" value="GLUTAMATE-RICH WD REPEAT-CONTAINING PROTEIN 1"/>
    <property type="match status" value="1"/>
</dbReference>
<dbReference type="PROSITE" id="PS50082">
    <property type="entry name" value="WD_REPEATS_2"/>
    <property type="match status" value="3"/>
</dbReference>
<comment type="caution">
    <text evidence="7">The sequence shown here is derived from an EMBL/GenBank/DDBJ whole genome shotgun (WGS) entry which is preliminary data.</text>
</comment>
<dbReference type="InterPro" id="IPR051972">
    <property type="entry name" value="Glutamate-rich_WD_repeat"/>
</dbReference>
<evidence type="ECO:0000256" key="4">
    <source>
        <dbReference type="PROSITE-ProRule" id="PRU00221"/>
    </source>
</evidence>
<feature type="compositionally biased region" description="Acidic residues" evidence="5">
    <location>
        <begin position="179"/>
        <end position="192"/>
    </location>
</feature>
<dbReference type="Pfam" id="PF12265">
    <property type="entry name" value="CAF1C_H4-bd"/>
    <property type="match status" value="1"/>
</dbReference>
<dbReference type="PROSITE" id="PS50294">
    <property type="entry name" value="WD_REPEATS_REGION"/>
    <property type="match status" value="3"/>
</dbReference>
<protein>
    <recommendedName>
        <fullName evidence="3">Glutamate-rich WD repeat-containing protein 1</fullName>
    </recommendedName>
</protein>
<feature type="repeat" description="WD" evidence="4">
    <location>
        <begin position="370"/>
        <end position="412"/>
    </location>
</feature>
<dbReference type="InterPro" id="IPR020472">
    <property type="entry name" value="WD40_PAC1"/>
</dbReference>
<evidence type="ECO:0000313" key="8">
    <source>
        <dbReference type="Proteomes" id="UP000217199"/>
    </source>
</evidence>
<dbReference type="AlphaFoldDB" id="A0A286USF1"/>
<evidence type="ECO:0000256" key="5">
    <source>
        <dbReference type="SAM" id="MobiDB-lite"/>
    </source>
</evidence>
<name>A0A286USF1_9AGAM</name>
<evidence type="ECO:0000256" key="3">
    <source>
        <dbReference type="ARBA" id="ARBA00040876"/>
    </source>
</evidence>